<feature type="transmembrane region" description="Helical" evidence="2">
    <location>
        <begin position="311"/>
        <end position="335"/>
    </location>
</feature>
<dbReference type="Pfam" id="PF04087">
    <property type="entry name" value="DUF389"/>
    <property type="match status" value="1"/>
</dbReference>
<reference evidence="3" key="2">
    <citation type="submission" date="2010-05" db="EMBL/GenBank/DDBJ databases">
        <authorList>
            <person name="Almeida L.G."/>
            <person name="Nicolas M.F."/>
            <person name="Souza R.C."/>
            <person name="Vasconcelos A.T.R."/>
        </authorList>
    </citation>
    <scope>NUCLEOTIDE SEQUENCE</scope>
</reference>
<reference evidence="4" key="4">
    <citation type="submission" date="2015-06" db="UniProtKB">
        <authorList>
            <consortium name="EnsemblMetazoa"/>
        </authorList>
    </citation>
    <scope>IDENTIFICATION</scope>
</reference>
<organism evidence="3">
    <name type="scientific">Anopheles darlingi</name>
    <name type="common">Mosquito</name>
    <dbReference type="NCBI Taxonomy" id="43151"/>
    <lineage>
        <taxon>Eukaryota</taxon>
        <taxon>Metazoa</taxon>
        <taxon>Ecdysozoa</taxon>
        <taxon>Arthropoda</taxon>
        <taxon>Hexapoda</taxon>
        <taxon>Insecta</taxon>
        <taxon>Pterygota</taxon>
        <taxon>Neoptera</taxon>
        <taxon>Endopterygota</taxon>
        <taxon>Diptera</taxon>
        <taxon>Nematocera</taxon>
        <taxon>Culicoidea</taxon>
        <taxon>Culicidae</taxon>
        <taxon>Anophelinae</taxon>
        <taxon>Anopheles</taxon>
    </lineage>
</organism>
<feature type="compositionally biased region" description="Basic and acidic residues" evidence="1">
    <location>
        <begin position="856"/>
        <end position="875"/>
    </location>
</feature>
<evidence type="ECO:0000313" key="3">
    <source>
        <dbReference type="EMBL" id="ETN61561.1"/>
    </source>
</evidence>
<keyword evidence="2" id="KW-0812">Transmembrane</keyword>
<feature type="compositionally biased region" description="Low complexity" evidence="1">
    <location>
        <begin position="8"/>
        <end position="19"/>
    </location>
</feature>
<keyword evidence="2" id="KW-0472">Membrane</keyword>
<feature type="transmembrane region" description="Helical" evidence="2">
    <location>
        <begin position="391"/>
        <end position="410"/>
    </location>
</feature>
<keyword evidence="5" id="KW-1185">Reference proteome</keyword>
<feature type="transmembrane region" description="Helical" evidence="2">
    <location>
        <begin position="287"/>
        <end position="305"/>
    </location>
</feature>
<feature type="region of interest" description="Disordered" evidence="1">
    <location>
        <begin position="656"/>
        <end position="678"/>
    </location>
</feature>
<feature type="region of interest" description="Disordered" evidence="1">
    <location>
        <begin position="777"/>
        <end position="875"/>
    </location>
</feature>
<dbReference type="PANTHER" id="PTHR20992:SF12">
    <property type="entry name" value="IP07646P"/>
    <property type="match status" value="1"/>
</dbReference>
<feature type="transmembrane region" description="Helical" evidence="2">
    <location>
        <begin position="477"/>
        <end position="503"/>
    </location>
</feature>
<dbReference type="AlphaFoldDB" id="W5JBZ8"/>
<feature type="region of interest" description="Disordered" evidence="1">
    <location>
        <begin position="893"/>
        <end position="913"/>
    </location>
</feature>
<evidence type="ECO:0000256" key="2">
    <source>
        <dbReference type="SAM" id="Phobius"/>
    </source>
</evidence>
<dbReference type="PANTHER" id="PTHR20992">
    <property type="entry name" value="AT15442P-RELATED"/>
    <property type="match status" value="1"/>
</dbReference>
<feature type="compositionally biased region" description="Polar residues" evidence="1">
    <location>
        <begin position="832"/>
        <end position="854"/>
    </location>
</feature>
<gene>
    <name evidence="3" type="ORF">AND_006761</name>
</gene>
<feature type="compositionally biased region" description="Basic and acidic residues" evidence="1">
    <location>
        <begin position="20"/>
        <end position="29"/>
    </location>
</feature>
<accession>W5JBZ8</accession>
<sequence>MRIQGGHSSASGSSSTTTTRSKEISDEGKYIPLYAIADNPRNPRERPFPGVNYGANEQLPPPLPPAHQPARPTNGPGRNLNINLPESVPPGAGPVVNRTTGAGDAVLRLEVELRDKHALQHGHHGRRPANRVPKPPKPPPYGAANVLKGPPNVPDSVPLEKVLDELLKKLEVDRVIWHPDKDGQYYQVVFPLAAGDPCETTLHCLTELGIGVKHNSSVSVLPCSVSYDGSNDTSNEDEYGYGFHPFQQFREESEENSKWNNFVDSIRSKLTVKQVVDGVRAGGSLSFDYLLLIVTADSLAALGLVENNAPNIVAAMLVSPLMGPVMSITFGAIIADRELVKVGFTALALGMFISILFGFIFGLILGTTEMPWGFGDFPTEEMKGRGNARSLWMGILWALTSGSGVAVALLQGSAGPLIGVAISASLLPPVVNCGLFWALACIWLIYEDIKMPHLKGEAYSGNSSYEFIYTNYIPTEFLINGIVSGLLTVINVICIFITAIIVLKIKEVAAPYTSSPDLRRFWETDIRTARTANRTTIRRNRGAGAEADIMSTYAELENDPKARNLENALEQALKEAVDDDTYRKVKRMSYSSNAAGERKDLSPARVTFKHESQACHAPLRYPVFGPLECWCAGKDFPLGTSSRECLMSTGRSEAIRGAPLPKIPSLMDKPRNASPTSGPECTAVPYVHGVQNPATGNTDDTFAPDRDVWAIAERLFGHGSGAGVGGSAGPGMAGTGGQMGNPMAATIGPGTTTTAADLKLLEKLVTSLLEVHGGSMAGSGDAHADGRLHRSGSTLGRFRPMSRSFRSGNSLRRRNAGTGSADTGGAAIGNDGTATSPGGNAVGATSLTMPTIQESGTDRSGSDRGRRNSWSDRAGRDVRRVLNTIANAPHRFSQSIAGDGESEERSNLTQNIL</sequence>
<feature type="transmembrane region" description="Helical" evidence="2">
    <location>
        <begin position="342"/>
        <end position="365"/>
    </location>
</feature>
<feature type="compositionally biased region" description="Low complexity" evidence="1">
    <location>
        <begin position="816"/>
        <end position="829"/>
    </location>
</feature>
<feature type="region of interest" description="Disordered" evidence="1">
    <location>
        <begin position="118"/>
        <end position="152"/>
    </location>
</feature>
<dbReference type="VEuPathDB" id="VectorBase:ADAR2_005797"/>
<protein>
    <submittedName>
        <fullName evidence="3 4">Uncharacterized protein</fullName>
    </submittedName>
</protein>
<name>W5JBZ8_ANODA</name>
<keyword evidence="2" id="KW-1133">Transmembrane helix</keyword>
<dbReference type="EMBL" id="ADMH02001647">
    <property type="protein sequence ID" value="ETN61561.1"/>
    <property type="molecule type" value="Genomic_DNA"/>
</dbReference>
<feature type="compositionally biased region" description="Basic residues" evidence="1">
    <location>
        <begin position="119"/>
        <end position="129"/>
    </location>
</feature>
<evidence type="ECO:0000313" key="4">
    <source>
        <dbReference type="EnsemblMetazoa" id="ADAC006761-PA"/>
    </source>
</evidence>
<dbReference type="InterPro" id="IPR005240">
    <property type="entry name" value="DUF389"/>
</dbReference>
<dbReference type="Proteomes" id="UP000000673">
    <property type="component" value="Unassembled WGS sequence"/>
</dbReference>
<feature type="region of interest" description="Disordered" evidence="1">
    <location>
        <begin position="1"/>
        <end position="91"/>
    </location>
</feature>
<reference evidence="3" key="3">
    <citation type="journal article" date="2013" name="Nucleic Acids Res.">
        <title>The genome of Anopheles darlingi, the main neotropical malaria vector.</title>
        <authorList>
            <person name="Marinotti O."/>
            <person name="Cerqueira G.C."/>
            <person name="de Almeida L.G."/>
            <person name="Ferro M.I."/>
            <person name="Loreto E.L."/>
            <person name="Zaha A."/>
            <person name="Teixeira S.M."/>
            <person name="Wespiser A.R."/>
            <person name="Almeida E Silva A."/>
            <person name="Schlindwein A.D."/>
            <person name="Pacheco A.C."/>
            <person name="Silva A.L."/>
            <person name="Graveley B.R."/>
            <person name="Walenz B.P."/>
            <person name="Lima Bde A."/>
            <person name="Ribeiro C.A."/>
            <person name="Nunes-Silva C.G."/>
            <person name="de Carvalho C.R."/>
            <person name="Soares C.M."/>
            <person name="de Menezes C.B."/>
            <person name="Matiolli C."/>
            <person name="Caffrey D."/>
            <person name="Araujo D.A."/>
            <person name="de Oliveira D.M."/>
            <person name="Golenbock D."/>
            <person name="Grisard E.C."/>
            <person name="Fantinatti-Garboggini F."/>
            <person name="de Carvalho F.M."/>
            <person name="Barcellos F.G."/>
            <person name="Prosdocimi F."/>
            <person name="May G."/>
            <person name="Azevedo Junior G.M."/>
            <person name="Guimaraes G.M."/>
            <person name="Goldman G.H."/>
            <person name="Padilha I.Q."/>
            <person name="Batista Jda S."/>
            <person name="Ferro J.A."/>
            <person name="Ribeiro J.M."/>
            <person name="Fietto J.L."/>
            <person name="Dabbas K.M."/>
            <person name="Cerdeira L."/>
            <person name="Agnez-Lima L.F."/>
            <person name="Brocchi M."/>
            <person name="de Carvalho M.O."/>
            <person name="Teixeira Mde M."/>
            <person name="Diniz Maia Mde M."/>
            <person name="Goldman M.H."/>
            <person name="Cruz Schneider M.P."/>
            <person name="Felipe M.S."/>
            <person name="Hungria M."/>
            <person name="Nicolas M.F."/>
            <person name="Pereira M."/>
            <person name="Montes M.A."/>
            <person name="Cantao M.E."/>
            <person name="Vincentz M."/>
            <person name="Rafael M.S."/>
            <person name="Silverman N."/>
            <person name="Stoco P.H."/>
            <person name="Souza R.C."/>
            <person name="Vicentini R."/>
            <person name="Gazzinelli R.T."/>
            <person name="Neves Rde O."/>
            <person name="Silva R."/>
            <person name="Astolfi-Filho S."/>
            <person name="Maciel T.E."/>
            <person name="Urmenyi T.P."/>
            <person name="Tadei W.P."/>
            <person name="Camargo E.P."/>
            <person name="de Vasconcelos A.T."/>
        </authorList>
    </citation>
    <scope>NUCLEOTIDE SEQUENCE</scope>
</reference>
<dbReference type="EnsemblMetazoa" id="ADAC006761-RA">
    <property type="protein sequence ID" value="ADAC006761-PA"/>
    <property type="gene ID" value="ADAC006761"/>
</dbReference>
<evidence type="ECO:0000256" key="1">
    <source>
        <dbReference type="SAM" id="MobiDB-lite"/>
    </source>
</evidence>
<proteinExistence type="predicted"/>
<reference evidence="3 5" key="1">
    <citation type="journal article" date="2010" name="BMC Genomics">
        <title>Combination of measures distinguishes pre-miRNAs from other stem-loops in the genome of the newly sequenced Anopheles darlingi.</title>
        <authorList>
            <person name="Mendes N.D."/>
            <person name="Freitas A.T."/>
            <person name="Vasconcelos A.T."/>
            <person name="Sagot M.F."/>
        </authorList>
    </citation>
    <scope>NUCLEOTIDE SEQUENCE</scope>
</reference>
<dbReference type="VEuPathDB" id="VectorBase:ADAC006761"/>
<evidence type="ECO:0000313" key="5">
    <source>
        <dbReference type="Proteomes" id="UP000000673"/>
    </source>
</evidence>
<dbReference type="HOGENOM" id="CLU_318639_0_0_1"/>
<feature type="transmembrane region" description="Helical" evidence="2">
    <location>
        <begin position="417"/>
        <end position="446"/>
    </location>
</feature>
<dbReference type="OMA" id="DIMSTYA"/>
<dbReference type="eggNOG" id="ENOG502QWS6">
    <property type="taxonomic scope" value="Eukaryota"/>
</dbReference>